<comment type="caution">
    <text evidence="1">The sequence shown here is derived from an EMBL/GenBank/DDBJ whole genome shotgun (WGS) entry which is preliminary data.</text>
</comment>
<name>A0ACC0CYY3_9PEZI</name>
<gene>
    <name evidence="1" type="ORF">F4821DRAFT_240297</name>
</gene>
<protein>
    <submittedName>
        <fullName evidence="1">Uncharacterized protein</fullName>
    </submittedName>
</protein>
<dbReference type="EMBL" id="MU394324">
    <property type="protein sequence ID" value="KAI6085491.1"/>
    <property type="molecule type" value="Genomic_DNA"/>
</dbReference>
<accession>A0ACC0CYY3</accession>
<evidence type="ECO:0000313" key="1">
    <source>
        <dbReference type="EMBL" id="KAI6085491.1"/>
    </source>
</evidence>
<sequence>MPDRRPHFFGEEQQVDLENLEAVIVDFVRRCSSKANLVLIGFEVAAEWTYLFTHFPRVIPFFSAWVDLRDIAKDISSSVGVIPGLQSLLQLFGYHWKDIKSTQHRKENTNCGNADNAAADAVATCALADALLLPENQEKLRFRQECGQIARIFTKKKGWQAPDIRHPFIATVRAGGPLPSTLDSGMKLARRFFNFSPLSTGVMSTDVAYLTFRYQDQMNQFVTDLHGVALPTGEILSVQGNFQGHKAAEIEDREREGKQKLREKNRLEKTEEGIEDLGNLFS</sequence>
<reference evidence="1 2" key="1">
    <citation type="journal article" date="2022" name="New Phytol.">
        <title>Ecological generalism drives hyperdiversity of secondary metabolite gene clusters in xylarialean endophytes.</title>
        <authorList>
            <person name="Franco M.E.E."/>
            <person name="Wisecaver J.H."/>
            <person name="Arnold A.E."/>
            <person name="Ju Y.M."/>
            <person name="Slot J.C."/>
            <person name="Ahrendt S."/>
            <person name="Moore L.P."/>
            <person name="Eastman K.E."/>
            <person name="Scott K."/>
            <person name="Konkel Z."/>
            <person name="Mondo S.J."/>
            <person name="Kuo A."/>
            <person name="Hayes R.D."/>
            <person name="Haridas S."/>
            <person name="Andreopoulos B."/>
            <person name="Riley R."/>
            <person name="LaButti K."/>
            <person name="Pangilinan J."/>
            <person name="Lipzen A."/>
            <person name="Amirebrahimi M."/>
            <person name="Yan J."/>
            <person name="Adam C."/>
            <person name="Keymanesh K."/>
            <person name="Ng V."/>
            <person name="Louie K."/>
            <person name="Northen T."/>
            <person name="Drula E."/>
            <person name="Henrissat B."/>
            <person name="Hsieh H.M."/>
            <person name="Youens-Clark K."/>
            <person name="Lutzoni F."/>
            <person name="Miadlikowska J."/>
            <person name="Eastwood D.C."/>
            <person name="Hamelin R.C."/>
            <person name="Grigoriev I.V."/>
            <person name="U'Ren J.M."/>
        </authorList>
    </citation>
    <scope>NUCLEOTIDE SEQUENCE [LARGE SCALE GENOMIC DNA]</scope>
    <source>
        <strain evidence="1 2">ER1909</strain>
    </source>
</reference>
<proteinExistence type="predicted"/>
<dbReference type="Proteomes" id="UP001497680">
    <property type="component" value="Unassembled WGS sequence"/>
</dbReference>
<evidence type="ECO:0000313" key="2">
    <source>
        <dbReference type="Proteomes" id="UP001497680"/>
    </source>
</evidence>
<keyword evidence="2" id="KW-1185">Reference proteome</keyword>
<organism evidence="1 2">
    <name type="scientific">Hypoxylon rubiginosum</name>
    <dbReference type="NCBI Taxonomy" id="110542"/>
    <lineage>
        <taxon>Eukaryota</taxon>
        <taxon>Fungi</taxon>
        <taxon>Dikarya</taxon>
        <taxon>Ascomycota</taxon>
        <taxon>Pezizomycotina</taxon>
        <taxon>Sordariomycetes</taxon>
        <taxon>Xylariomycetidae</taxon>
        <taxon>Xylariales</taxon>
        <taxon>Hypoxylaceae</taxon>
        <taxon>Hypoxylon</taxon>
    </lineage>
</organism>